<dbReference type="Gene3D" id="3.30.750.24">
    <property type="entry name" value="STAS domain"/>
    <property type="match status" value="1"/>
</dbReference>
<dbReference type="RefSeq" id="WP_253237837.1">
    <property type="nucleotide sequence ID" value="NZ_JAMYJR010000013.1"/>
</dbReference>
<sequence>MKGPFEARKHDEGDGVVRISVHGEIDEDVGSALSLIIRNAAAQGGLRVLVIDLERCSFLAAAGVRSLLDGRRAAWERGCAYRVVNANGIVAQVLEAAGVPDLTHRLGVGAVSLDTSWWLREGL</sequence>
<feature type="domain" description="STAS" evidence="1">
    <location>
        <begin position="14"/>
        <end position="99"/>
    </location>
</feature>
<dbReference type="Pfam" id="PF13466">
    <property type="entry name" value="STAS_2"/>
    <property type="match status" value="1"/>
</dbReference>
<dbReference type="InterPro" id="IPR002645">
    <property type="entry name" value="STAS_dom"/>
</dbReference>
<evidence type="ECO:0000313" key="2">
    <source>
        <dbReference type="EMBL" id="MCO8271716.1"/>
    </source>
</evidence>
<dbReference type="InterPro" id="IPR058548">
    <property type="entry name" value="MlaB-like_STAS"/>
</dbReference>
<evidence type="ECO:0000313" key="3">
    <source>
        <dbReference type="Proteomes" id="UP001523369"/>
    </source>
</evidence>
<dbReference type="CDD" id="cd07043">
    <property type="entry name" value="STAS_anti-anti-sigma_factors"/>
    <property type="match status" value="1"/>
</dbReference>
<keyword evidence="3" id="KW-1185">Reference proteome</keyword>
<protein>
    <submittedName>
        <fullName evidence="2">STAS domain-containing protein</fullName>
    </submittedName>
</protein>
<dbReference type="Proteomes" id="UP001523369">
    <property type="component" value="Unassembled WGS sequence"/>
</dbReference>
<comment type="caution">
    <text evidence="2">The sequence shown here is derived from an EMBL/GenBank/DDBJ whole genome shotgun (WGS) entry which is preliminary data.</text>
</comment>
<evidence type="ECO:0000259" key="1">
    <source>
        <dbReference type="PROSITE" id="PS50801"/>
    </source>
</evidence>
<dbReference type="SUPFAM" id="SSF52091">
    <property type="entry name" value="SpoIIaa-like"/>
    <property type="match status" value="1"/>
</dbReference>
<dbReference type="EMBL" id="JAMYJR010000013">
    <property type="protein sequence ID" value="MCO8271716.1"/>
    <property type="molecule type" value="Genomic_DNA"/>
</dbReference>
<accession>A0ABT1DNR5</accession>
<name>A0ABT1DNR5_9ACTN</name>
<dbReference type="PROSITE" id="PS50801">
    <property type="entry name" value="STAS"/>
    <property type="match status" value="1"/>
</dbReference>
<reference evidence="2 3" key="1">
    <citation type="submission" date="2022-06" db="EMBL/GenBank/DDBJ databases">
        <title>New Species of the Genus Actinoplanes, ActinopZanes ferrugineus.</title>
        <authorList>
            <person name="Ding P."/>
        </authorList>
    </citation>
    <scope>NUCLEOTIDE SEQUENCE [LARGE SCALE GENOMIC DNA]</scope>
    <source>
        <strain evidence="2 3">TRM88003</strain>
    </source>
</reference>
<gene>
    <name evidence="2" type="ORF">M1L60_14055</name>
</gene>
<proteinExistence type="predicted"/>
<organism evidence="2 3">
    <name type="scientific">Paractinoplanes aksuensis</name>
    <dbReference type="NCBI Taxonomy" id="2939490"/>
    <lineage>
        <taxon>Bacteria</taxon>
        <taxon>Bacillati</taxon>
        <taxon>Actinomycetota</taxon>
        <taxon>Actinomycetes</taxon>
        <taxon>Micromonosporales</taxon>
        <taxon>Micromonosporaceae</taxon>
        <taxon>Paractinoplanes</taxon>
    </lineage>
</organism>
<dbReference type="InterPro" id="IPR036513">
    <property type="entry name" value="STAS_dom_sf"/>
</dbReference>